<protein>
    <submittedName>
        <fullName evidence="4">ADC synthase</fullName>
    </submittedName>
</protein>
<dbReference type="PANTHER" id="PTHR11236">
    <property type="entry name" value="AMINOBENZOATE/ANTHRANILATE SYNTHASE"/>
    <property type="match status" value="1"/>
</dbReference>
<dbReference type="GO" id="GO:0046820">
    <property type="term" value="F:4-amino-4-deoxychorismate synthase activity"/>
    <property type="evidence" value="ECO:0007669"/>
    <property type="project" value="TreeGrafter"/>
</dbReference>
<dbReference type="GO" id="GO:0005737">
    <property type="term" value="C:cytoplasm"/>
    <property type="evidence" value="ECO:0007669"/>
    <property type="project" value="TreeGrafter"/>
</dbReference>
<dbReference type="OrthoDB" id="64220at2759"/>
<accession>A0A6G1J9H0</accession>
<dbReference type="Pfam" id="PF04715">
    <property type="entry name" value="Anth_synt_I_N"/>
    <property type="match status" value="1"/>
</dbReference>
<feature type="region of interest" description="Disordered" evidence="1">
    <location>
        <begin position="462"/>
        <end position="491"/>
    </location>
</feature>
<dbReference type="Gene3D" id="3.60.120.10">
    <property type="entry name" value="Anthranilate synthase"/>
    <property type="match status" value="2"/>
</dbReference>
<name>A0A6G1J9H0_9PLEO</name>
<dbReference type="InterPro" id="IPR029062">
    <property type="entry name" value="Class_I_gatase-like"/>
</dbReference>
<dbReference type="InterPro" id="IPR006805">
    <property type="entry name" value="Anth_synth_I_N"/>
</dbReference>
<evidence type="ECO:0000313" key="5">
    <source>
        <dbReference type="Proteomes" id="UP000799291"/>
    </source>
</evidence>
<keyword evidence="5" id="KW-1185">Reference proteome</keyword>
<dbReference type="GO" id="GO:0008153">
    <property type="term" value="P:4-aminobenzoate biosynthetic process"/>
    <property type="evidence" value="ECO:0007669"/>
    <property type="project" value="TreeGrafter"/>
</dbReference>
<proteinExistence type="predicted"/>
<dbReference type="SUPFAM" id="SSF52317">
    <property type="entry name" value="Class I glutamine amidotransferase-like"/>
    <property type="match status" value="1"/>
</dbReference>
<evidence type="ECO:0000259" key="3">
    <source>
        <dbReference type="Pfam" id="PF04715"/>
    </source>
</evidence>
<evidence type="ECO:0000256" key="1">
    <source>
        <dbReference type="SAM" id="MobiDB-lite"/>
    </source>
</evidence>
<dbReference type="GO" id="GO:0000162">
    <property type="term" value="P:L-tryptophan biosynthetic process"/>
    <property type="evidence" value="ECO:0007669"/>
    <property type="project" value="TreeGrafter"/>
</dbReference>
<evidence type="ECO:0000259" key="2">
    <source>
        <dbReference type="Pfam" id="PF00425"/>
    </source>
</evidence>
<feature type="domain" description="Chorismate-utilising enzyme C-terminal" evidence="2">
    <location>
        <begin position="284"/>
        <end position="458"/>
    </location>
</feature>
<sequence length="491" mass="54508">MSARYVEKPFVGVQFHPESIYTSKGGVLMVQNWWTQATKWLATRQKHMPTSRADASSRITPFPATSMLRERATLDLHHELGSFISELAQTVRTNTGVGPLMLTWVKWSTGHMSPIALVEALGLDLDDVVLLDSQGHSRGRYSILGVIIPEQTVKITYRSWDHTLHYGTRQSGGRTTALVSIDQVWPMLQEVLDSHSPHHGNDSEGQASNDHLPDECPFWGGFIGYISYEAGLETIKVDLHESSATSKKPDIIFVFVHRSIVMDHEQTRRTYSHCVRVTEPLVKNATTGAFLRLSNTAVVGTNPERFFKWDRNGRCEFRPIKGTVRKSPNMTREAADSILNSSKERTENLMIVDLIRHDLSGVVDAKNCRLSKLMTVEEYEHLYQLVSVIEGQLPSDNVGKGNNPTGLDMLKASLSPGSMTGAPKKRSYEILRDIEKRPRGIYSGVLGYLDVGGAGDLCSMGERSNGSSCDFTPRSPSPDLSFGDDGAQSET</sequence>
<reference evidence="4" key="1">
    <citation type="journal article" date="2020" name="Stud. Mycol.">
        <title>101 Dothideomycetes genomes: a test case for predicting lifestyles and emergence of pathogens.</title>
        <authorList>
            <person name="Haridas S."/>
            <person name="Albert R."/>
            <person name="Binder M."/>
            <person name="Bloem J."/>
            <person name="Labutti K."/>
            <person name="Salamov A."/>
            <person name="Andreopoulos B."/>
            <person name="Baker S."/>
            <person name="Barry K."/>
            <person name="Bills G."/>
            <person name="Bluhm B."/>
            <person name="Cannon C."/>
            <person name="Castanera R."/>
            <person name="Culley D."/>
            <person name="Daum C."/>
            <person name="Ezra D."/>
            <person name="Gonzalez J."/>
            <person name="Henrissat B."/>
            <person name="Kuo A."/>
            <person name="Liang C."/>
            <person name="Lipzen A."/>
            <person name="Lutzoni F."/>
            <person name="Magnuson J."/>
            <person name="Mondo S."/>
            <person name="Nolan M."/>
            <person name="Ohm R."/>
            <person name="Pangilinan J."/>
            <person name="Park H.-J."/>
            <person name="Ramirez L."/>
            <person name="Alfaro M."/>
            <person name="Sun H."/>
            <person name="Tritt A."/>
            <person name="Yoshinaga Y."/>
            <person name="Zwiers L.-H."/>
            <person name="Turgeon B."/>
            <person name="Goodwin S."/>
            <person name="Spatafora J."/>
            <person name="Crous P."/>
            <person name="Grigoriev I."/>
        </authorList>
    </citation>
    <scope>NUCLEOTIDE SEQUENCE</scope>
    <source>
        <strain evidence="4">CBS 122367</strain>
    </source>
</reference>
<dbReference type="Gene3D" id="3.40.50.880">
    <property type="match status" value="1"/>
</dbReference>
<evidence type="ECO:0000313" key="4">
    <source>
        <dbReference type="EMBL" id="KAF2687204.1"/>
    </source>
</evidence>
<dbReference type="Pfam" id="PF00425">
    <property type="entry name" value="Chorismate_bind"/>
    <property type="match status" value="1"/>
</dbReference>
<feature type="domain" description="Anthranilate synthase component I N-terminal" evidence="3">
    <location>
        <begin position="114"/>
        <end position="268"/>
    </location>
</feature>
<gene>
    <name evidence="4" type="ORF">K458DRAFT_469031</name>
</gene>
<dbReference type="InterPro" id="IPR005801">
    <property type="entry name" value="ADC_synthase"/>
</dbReference>
<dbReference type="PRINTS" id="PR00095">
    <property type="entry name" value="ANTSNTHASEI"/>
</dbReference>
<dbReference type="InterPro" id="IPR015890">
    <property type="entry name" value="Chorismate_C"/>
</dbReference>
<dbReference type="InterPro" id="IPR019999">
    <property type="entry name" value="Anth_synth_I-like"/>
</dbReference>
<dbReference type="SUPFAM" id="SSF56322">
    <property type="entry name" value="ADC synthase"/>
    <property type="match status" value="1"/>
</dbReference>
<dbReference type="EMBL" id="MU005575">
    <property type="protein sequence ID" value="KAF2687204.1"/>
    <property type="molecule type" value="Genomic_DNA"/>
</dbReference>
<dbReference type="Proteomes" id="UP000799291">
    <property type="component" value="Unassembled WGS sequence"/>
</dbReference>
<dbReference type="PANTHER" id="PTHR11236:SF18">
    <property type="entry name" value="AMINODEOXYCHORISMATE SYNTHASE"/>
    <property type="match status" value="1"/>
</dbReference>
<dbReference type="AlphaFoldDB" id="A0A6G1J9H0"/>
<organism evidence="4 5">
    <name type="scientific">Lentithecium fluviatile CBS 122367</name>
    <dbReference type="NCBI Taxonomy" id="1168545"/>
    <lineage>
        <taxon>Eukaryota</taxon>
        <taxon>Fungi</taxon>
        <taxon>Dikarya</taxon>
        <taxon>Ascomycota</taxon>
        <taxon>Pezizomycotina</taxon>
        <taxon>Dothideomycetes</taxon>
        <taxon>Pleosporomycetidae</taxon>
        <taxon>Pleosporales</taxon>
        <taxon>Massarineae</taxon>
        <taxon>Lentitheciaceae</taxon>
        <taxon>Lentithecium</taxon>
    </lineage>
</organism>